<dbReference type="Proteomes" id="UP000790580">
    <property type="component" value="Unassembled WGS sequence"/>
</dbReference>
<dbReference type="SUPFAM" id="SSF55718">
    <property type="entry name" value="SCP-like"/>
    <property type="match status" value="1"/>
</dbReference>
<evidence type="ECO:0000313" key="1">
    <source>
        <dbReference type="EMBL" id="MBU9722177.1"/>
    </source>
</evidence>
<protein>
    <recommendedName>
        <fullName evidence="3">SCP2 domain-containing protein</fullName>
    </recommendedName>
</protein>
<dbReference type="RefSeq" id="WP_088076416.1">
    <property type="nucleotide sequence ID" value="NZ_JAHQCR010000050.1"/>
</dbReference>
<dbReference type="InterPro" id="IPR036527">
    <property type="entry name" value="SCP2_sterol-bd_dom_sf"/>
</dbReference>
<keyword evidence="2" id="KW-1185">Reference proteome</keyword>
<proteinExistence type="predicted"/>
<evidence type="ECO:0008006" key="3">
    <source>
        <dbReference type="Google" id="ProtNLM"/>
    </source>
</evidence>
<name>A0ABS6JUC8_9BACI</name>
<reference evidence="1 2" key="1">
    <citation type="submission" date="2021-06" db="EMBL/GenBank/DDBJ databases">
        <title>Bacillus sp. RD4P76, an endophyte from a halophyte.</title>
        <authorList>
            <person name="Sun J.-Q."/>
        </authorList>
    </citation>
    <scope>NUCLEOTIDE SEQUENCE [LARGE SCALE GENOMIC DNA]</scope>
    <source>
        <strain evidence="1 2">JCM 17098</strain>
    </source>
</reference>
<sequence length="117" mass="13171">MNLNQIVANAVDRLRKARHLEGLLEKANFNICINSGDHGTWMLHFRESEVILKNLIDDEESYDIRIEGESKQLSELLQGDDFLLAMKNRGDISVTGSLKDLLLLESLLYLSKGSVIG</sequence>
<accession>A0ABS6JUC8</accession>
<dbReference type="EMBL" id="JAHQCR010000050">
    <property type="protein sequence ID" value="MBU9722177.1"/>
    <property type="molecule type" value="Genomic_DNA"/>
</dbReference>
<comment type="caution">
    <text evidence="1">The sequence shown here is derived from an EMBL/GenBank/DDBJ whole genome shotgun (WGS) entry which is preliminary data.</text>
</comment>
<evidence type="ECO:0000313" key="2">
    <source>
        <dbReference type="Proteomes" id="UP000790580"/>
    </source>
</evidence>
<gene>
    <name evidence="1" type="ORF">KS407_12095</name>
</gene>
<organism evidence="1 2">
    <name type="scientific">Evansella alkalicola</name>
    <dbReference type="NCBI Taxonomy" id="745819"/>
    <lineage>
        <taxon>Bacteria</taxon>
        <taxon>Bacillati</taxon>
        <taxon>Bacillota</taxon>
        <taxon>Bacilli</taxon>
        <taxon>Bacillales</taxon>
        <taxon>Bacillaceae</taxon>
        <taxon>Evansella</taxon>
    </lineage>
</organism>